<dbReference type="Proteomes" id="UP000663829">
    <property type="component" value="Unassembled WGS sequence"/>
</dbReference>
<evidence type="ECO:0000313" key="1">
    <source>
        <dbReference type="EMBL" id="CAF1611804.1"/>
    </source>
</evidence>
<proteinExistence type="predicted"/>
<gene>
    <name evidence="2" type="ORF">GPM918_LOCUS44825</name>
    <name evidence="1" type="ORF">OVA965_LOCUS42683</name>
    <name evidence="4" type="ORF">SRO942_LOCUS46883</name>
    <name evidence="3" type="ORF">TMI583_LOCUS44668</name>
</gene>
<evidence type="ECO:0000313" key="3">
    <source>
        <dbReference type="EMBL" id="CAF4425725.1"/>
    </source>
</evidence>
<accession>A0A816DWM7</accession>
<dbReference type="Proteomes" id="UP000682733">
    <property type="component" value="Unassembled WGS sequence"/>
</dbReference>
<dbReference type="EMBL" id="CAJNOQ010046580">
    <property type="protein sequence ID" value="CAF1639149.1"/>
    <property type="molecule type" value="Genomic_DNA"/>
</dbReference>
<reference evidence="2" key="1">
    <citation type="submission" date="2021-02" db="EMBL/GenBank/DDBJ databases">
        <authorList>
            <person name="Nowell W R."/>
        </authorList>
    </citation>
    <scope>NUCLEOTIDE SEQUENCE</scope>
</reference>
<dbReference type="EMBL" id="CAJOBA010077657">
    <property type="protein sequence ID" value="CAF4425725.1"/>
    <property type="molecule type" value="Genomic_DNA"/>
</dbReference>
<protein>
    <submittedName>
        <fullName evidence="2">Uncharacterized protein</fullName>
    </submittedName>
</protein>
<dbReference type="EMBL" id="CAJOBC010115222">
    <property type="protein sequence ID" value="CAF4548375.1"/>
    <property type="molecule type" value="Genomic_DNA"/>
</dbReference>
<name>A0A816DWM7_9BILA</name>
<dbReference type="EMBL" id="CAJNOK010053365">
    <property type="protein sequence ID" value="CAF1611804.1"/>
    <property type="molecule type" value="Genomic_DNA"/>
</dbReference>
<sequence>MLLRSARINMLT</sequence>
<organism evidence="2 5">
    <name type="scientific">Didymodactylos carnosus</name>
    <dbReference type="NCBI Taxonomy" id="1234261"/>
    <lineage>
        <taxon>Eukaryota</taxon>
        <taxon>Metazoa</taxon>
        <taxon>Spiralia</taxon>
        <taxon>Gnathifera</taxon>
        <taxon>Rotifera</taxon>
        <taxon>Eurotatoria</taxon>
        <taxon>Bdelloidea</taxon>
        <taxon>Philodinida</taxon>
        <taxon>Philodinidae</taxon>
        <taxon>Didymodactylos</taxon>
    </lineage>
</organism>
<evidence type="ECO:0000313" key="2">
    <source>
        <dbReference type="EMBL" id="CAF1639149.1"/>
    </source>
</evidence>
<comment type="caution">
    <text evidence="2">The sequence shown here is derived from an EMBL/GenBank/DDBJ whole genome shotgun (WGS) entry which is preliminary data.</text>
</comment>
<evidence type="ECO:0000313" key="5">
    <source>
        <dbReference type="Proteomes" id="UP000663829"/>
    </source>
</evidence>
<dbReference type="Proteomes" id="UP000681722">
    <property type="component" value="Unassembled WGS sequence"/>
</dbReference>
<feature type="non-terminal residue" evidence="2">
    <location>
        <position position="12"/>
    </location>
</feature>
<keyword evidence="5" id="KW-1185">Reference proteome</keyword>
<dbReference type="Proteomes" id="UP000677228">
    <property type="component" value="Unassembled WGS sequence"/>
</dbReference>
<evidence type="ECO:0000313" key="4">
    <source>
        <dbReference type="EMBL" id="CAF4548375.1"/>
    </source>
</evidence>